<dbReference type="HAMAP" id="MF_01440">
    <property type="entry name" value="CheD"/>
    <property type="match status" value="1"/>
</dbReference>
<dbReference type="GO" id="GO:0006935">
    <property type="term" value="P:chemotaxis"/>
    <property type="evidence" value="ECO:0007669"/>
    <property type="project" value="UniProtKB-UniRule"/>
</dbReference>
<gene>
    <name evidence="3" type="primary">cheD</name>
    <name evidence="4" type="ORF">GGR04_003509</name>
</gene>
<organism evidence="4 5">
    <name type="scientific">Aureimonas pseudogalii</name>
    <dbReference type="NCBI Taxonomy" id="1744844"/>
    <lineage>
        <taxon>Bacteria</taxon>
        <taxon>Pseudomonadati</taxon>
        <taxon>Pseudomonadota</taxon>
        <taxon>Alphaproteobacteria</taxon>
        <taxon>Hyphomicrobiales</taxon>
        <taxon>Aurantimonadaceae</taxon>
        <taxon>Aureimonas</taxon>
    </lineage>
</organism>
<keyword evidence="1 3" id="KW-0145">Chemotaxis</keyword>
<dbReference type="Proteomes" id="UP000542776">
    <property type="component" value="Unassembled WGS sequence"/>
</dbReference>
<comment type="caution">
    <text evidence="4">The sequence shown here is derived from an EMBL/GenBank/DDBJ whole genome shotgun (WGS) entry which is preliminary data.</text>
</comment>
<keyword evidence="2 3" id="KW-0378">Hydrolase</keyword>
<dbReference type="GO" id="GO:0050568">
    <property type="term" value="F:protein-glutamine glutaminase activity"/>
    <property type="evidence" value="ECO:0007669"/>
    <property type="project" value="UniProtKB-UniRule"/>
</dbReference>
<evidence type="ECO:0000256" key="1">
    <source>
        <dbReference type="ARBA" id="ARBA00022500"/>
    </source>
</evidence>
<comment type="similarity">
    <text evidence="3">Belongs to the CheD family.</text>
</comment>
<comment type="function">
    <text evidence="3">Probably deamidates glutamine residues to glutamate on methyl-accepting chemotaxis receptors (MCPs), playing an important role in chemotaxis.</text>
</comment>
<dbReference type="PANTHER" id="PTHR35147:SF3">
    <property type="entry name" value="CHEMORECEPTOR GLUTAMINE DEAMIDASE CHED 1-RELATED"/>
    <property type="match status" value="1"/>
</dbReference>
<keyword evidence="5" id="KW-1185">Reference proteome</keyword>
<dbReference type="CDD" id="cd16352">
    <property type="entry name" value="CheD"/>
    <property type="match status" value="1"/>
</dbReference>
<proteinExistence type="inferred from homology"/>
<dbReference type="PANTHER" id="PTHR35147">
    <property type="entry name" value="CHEMORECEPTOR GLUTAMINE DEAMIDASE CHED-RELATED"/>
    <property type="match status" value="1"/>
</dbReference>
<protein>
    <recommendedName>
        <fullName evidence="3">Probable chemoreceptor glutamine deamidase CheD</fullName>
        <ecNumber evidence="3">3.5.1.44</ecNumber>
    </recommendedName>
</protein>
<dbReference type="InterPro" id="IPR038592">
    <property type="entry name" value="CheD-like_sf"/>
</dbReference>
<dbReference type="AlphaFoldDB" id="A0A7W6H6R8"/>
<dbReference type="SUPFAM" id="SSF64438">
    <property type="entry name" value="CNF1/YfiH-like putative cysteine hydrolases"/>
    <property type="match status" value="1"/>
</dbReference>
<evidence type="ECO:0000313" key="4">
    <source>
        <dbReference type="EMBL" id="MBB3999639.1"/>
    </source>
</evidence>
<comment type="catalytic activity">
    <reaction evidence="3">
        <text>L-glutaminyl-[protein] + H2O = L-glutamyl-[protein] + NH4(+)</text>
        <dbReference type="Rhea" id="RHEA:16441"/>
        <dbReference type="Rhea" id="RHEA-COMP:10207"/>
        <dbReference type="Rhea" id="RHEA-COMP:10208"/>
        <dbReference type="ChEBI" id="CHEBI:15377"/>
        <dbReference type="ChEBI" id="CHEBI:28938"/>
        <dbReference type="ChEBI" id="CHEBI:29973"/>
        <dbReference type="ChEBI" id="CHEBI:30011"/>
        <dbReference type="EC" id="3.5.1.44"/>
    </reaction>
</comment>
<dbReference type="EC" id="3.5.1.44" evidence="3"/>
<accession>A0A7W6H6R8</accession>
<dbReference type="Gene3D" id="3.30.1330.200">
    <property type="match status" value="1"/>
</dbReference>
<evidence type="ECO:0000256" key="3">
    <source>
        <dbReference type="HAMAP-Rule" id="MF_01440"/>
    </source>
</evidence>
<dbReference type="Pfam" id="PF03975">
    <property type="entry name" value="CheD"/>
    <property type="match status" value="1"/>
</dbReference>
<dbReference type="EMBL" id="JACIEK010000011">
    <property type="protein sequence ID" value="MBB3999639.1"/>
    <property type="molecule type" value="Genomic_DNA"/>
</dbReference>
<evidence type="ECO:0000313" key="5">
    <source>
        <dbReference type="Proteomes" id="UP000542776"/>
    </source>
</evidence>
<evidence type="ECO:0000256" key="2">
    <source>
        <dbReference type="ARBA" id="ARBA00022801"/>
    </source>
</evidence>
<sequence length="177" mass="18434">MSTVQAETRVHVGEGETRIESDAHLVLTTVLGSCVAACIFDRTARTGGMNHFLLSGEGGTGAGAAERYGAFLMEVLVNGLLARGAKRGRLEAKLFGGSRIGATRGDIGEANATFAKGFLAMENIPLLGGSLGGTSARRVEFWPTSGRARQIALANEPPPPAPPPRPALADLGEVEFF</sequence>
<name>A0A7W6H6R8_9HYPH</name>
<dbReference type="InterPro" id="IPR011324">
    <property type="entry name" value="Cytotoxic_necrot_fac-like_cat"/>
</dbReference>
<dbReference type="InterPro" id="IPR005659">
    <property type="entry name" value="Chemorcpt_Glu_NH3ase_CheD"/>
</dbReference>
<dbReference type="RefSeq" id="WP_183201185.1">
    <property type="nucleotide sequence ID" value="NZ_JACIEK010000011.1"/>
</dbReference>
<reference evidence="4 5" key="1">
    <citation type="submission" date="2020-08" db="EMBL/GenBank/DDBJ databases">
        <title>Genomic Encyclopedia of Type Strains, Phase IV (KMG-IV): sequencing the most valuable type-strain genomes for metagenomic binning, comparative biology and taxonomic classification.</title>
        <authorList>
            <person name="Goeker M."/>
        </authorList>
    </citation>
    <scope>NUCLEOTIDE SEQUENCE [LARGE SCALE GENOMIC DNA]</scope>
    <source>
        <strain evidence="4 5">DSM 102238</strain>
    </source>
</reference>